<dbReference type="KEGG" id="bapa:BBC0178_004060"/>
<sequence length="309" mass="34624">MPPLEAETQGLLKRLWIYQSERFPVIKTAILLVVFSASSVTASAQLAGRSLPPFTAYLTAFILVFFFFWQLRAADEYKDNETDTRYRPERPIPRGLVSLKLIIILGFLSMIISVLVAYIYLPSLLFLVFIVWCWMGLMTAEFFAPHALHASPLLLLVTHMLVMPLIDMVLTACEWLPHGTSMPTGLWTFLLLSLANGCIFEFSRKIWAPVNEREGVETYSSAWGIPFSLAALLGVLALAYAALLGLSLYHNLLFPFAVVGFLAALPFLYQIWAFSRAPTPHRQKALDNSSGLWVISCYLLAALLPFLKG</sequence>
<protein>
    <submittedName>
        <fullName evidence="7">4-hydroxybenzoate polyprenyltransferase</fullName>
        <ecNumber evidence="7">2.5.1.39</ecNumber>
    </submittedName>
</protein>
<feature type="transmembrane region" description="Helical" evidence="6">
    <location>
        <begin position="124"/>
        <end position="144"/>
    </location>
</feature>
<feature type="transmembrane region" description="Helical" evidence="6">
    <location>
        <begin position="223"/>
        <end position="246"/>
    </location>
</feature>
<dbReference type="Gene3D" id="1.10.357.140">
    <property type="entry name" value="UbiA prenyltransferase"/>
    <property type="match status" value="1"/>
</dbReference>
<dbReference type="GO" id="GO:0008412">
    <property type="term" value="F:4-hydroxybenzoate polyprenyltransferase activity"/>
    <property type="evidence" value="ECO:0007669"/>
    <property type="project" value="UniProtKB-EC"/>
</dbReference>
<dbReference type="Pfam" id="PF01040">
    <property type="entry name" value="UbiA"/>
    <property type="match status" value="1"/>
</dbReference>
<keyword evidence="4 6" id="KW-1133">Transmembrane helix</keyword>
<feature type="transmembrane region" description="Helical" evidence="6">
    <location>
        <begin position="153"/>
        <end position="172"/>
    </location>
</feature>
<keyword evidence="5 6" id="KW-0472">Membrane</keyword>
<dbReference type="EC" id="2.5.1.39" evidence="7"/>
<comment type="subcellular location">
    <subcellularLocation>
        <location evidence="1">Membrane</location>
        <topology evidence="1">Multi-pass membrane protein</topology>
    </subcellularLocation>
</comment>
<feature type="transmembrane region" description="Helical" evidence="6">
    <location>
        <begin position="54"/>
        <end position="74"/>
    </location>
</feature>
<evidence type="ECO:0000256" key="2">
    <source>
        <dbReference type="ARBA" id="ARBA00022475"/>
    </source>
</evidence>
<organism evidence="7 8">
    <name type="scientific">Bartonella apihabitans</name>
    <dbReference type="NCBI Taxonomy" id="2750929"/>
    <lineage>
        <taxon>Bacteria</taxon>
        <taxon>Pseudomonadati</taxon>
        <taxon>Pseudomonadota</taxon>
        <taxon>Alphaproteobacteria</taxon>
        <taxon>Hyphomicrobiales</taxon>
        <taxon>Bartonellaceae</taxon>
        <taxon>Bartonella</taxon>
    </lineage>
</organism>
<dbReference type="InterPro" id="IPR000537">
    <property type="entry name" value="UbiA_prenyltransferase"/>
</dbReference>
<feature type="transmembrane region" description="Helical" evidence="6">
    <location>
        <begin position="95"/>
        <end position="118"/>
    </location>
</feature>
<proteinExistence type="predicted"/>
<evidence type="ECO:0000256" key="4">
    <source>
        <dbReference type="ARBA" id="ARBA00022989"/>
    </source>
</evidence>
<dbReference type="GO" id="GO:0016020">
    <property type="term" value="C:membrane"/>
    <property type="evidence" value="ECO:0007669"/>
    <property type="project" value="UniProtKB-SubCell"/>
</dbReference>
<feature type="transmembrane region" description="Helical" evidence="6">
    <location>
        <begin position="184"/>
        <end position="202"/>
    </location>
</feature>
<dbReference type="AlphaFoldDB" id="A0A1U9M9A4"/>
<evidence type="ECO:0000256" key="3">
    <source>
        <dbReference type="ARBA" id="ARBA00022692"/>
    </source>
</evidence>
<evidence type="ECO:0000256" key="6">
    <source>
        <dbReference type="SAM" id="Phobius"/>
    </source>
</evidence>
<gene>
    <name evidence="7" type="ORF">BBC0178_004060</name>
</gene>
<keyword evidence="3 6" id="KW-0812">Transmembrane</keyword>
<dbReference type="EMBL" id="CP015820">
    <property type="protein sequence ID" value="AQT41905.1"/>
    <property type="molecule type" value="Genomic_DNA"/>
</dbReference>
<evidence type="ECO:0000313" key="7">
    <source>
        <dbReference type="EMBL" id="AQT41905.1"/>
    </source>
</evidence>
<evidence type="ECO:0000256" key="5">
    <source>
        <dbReference type="ARBA" id="ARBA00023136"/>
    </source>
</evidence>
<dbReference type="InterPro" id="IPR044878">
    <property type="entry name" value="UbiA_sf"/>
</dbReference>
<keyword evidence="8" id="KW-1185">Reference proteome</keyword>
<feature type="transmembrane region" description="Helical" evidence="6">
    <location>
        <begin position="290"/>
        <end position="307"/>
    </location>
</feature>
<name>A0A1U9M9A4_9HYPH</name>
<keyword evidence="2" id="KW-1003">Cell membrane</keyword>
<feature type="transmembrane region" description="Helical" evidence="6">
    <location>
        <begin position="252"/>
        <end position="269"/>
    </location>
</feature>
<evidence type="ECO:0000313" key="8">
    <source>
        <dbReference type="Proteomes" id="UP000189660"/>
    </source>
</evidence>
<evidence type="ECO:0000256" key="1">
    <source>
        <dbReference type="ARBA" id="ARBA00004141"/>
    </source>
</evidence>
<reference evidence="7 8" key="1">
    <citation type="submission" date="2016-11" db="EMBL/GenBank/DDBJ databases">
        <title>Comparative genomics of Bartonella apis.</title>
        <authorList>
            <person name="Engel P."/>
        </authorList>
    </citation>
    <scope>NUCLEOTIDE SEQUENCE [LARGE SCALE GENOMIC DNA]</scope>
    <source>
        <strain evidence="7 8">BBC0178</strain>
    </source>
</reference>
<keyword evidence="7" id="KW-0808">Transferase</keyword>
<dbReference type="RefSeq" id="WP_078039031.1">
    <property type="nucleotide sequence ID" value="NZ_CP015820.1"/>
</dbReference>
<dbReference type="Proteomes" id="UP000189660">
    <property type="component" value="Chromosome"/>
</dbReference>
<dbReference type="OrthoDB" id="7594477at2"/>
<accession>A0A1U9M9A4</accession>
<feature type="transmembrane region" description="Helical" evidence="6">
    <location>
        <begin position="29"/>
        <end position="48"/>
    </location>
</feature>